<dbReference type="InterPro" id="IPR015590">
    <property type="entry name" value="Aldehyde_DH_dom"/>
</dbReference>
<dbReference type="CDD" id="cd07138">
    <property type="entry name" value="ALDH_CddD_SSP0762"/>
    <property type="match status" value="1"/>
</dbReference>
<dbReference type="InterPro" id="IPR016161">
    <property type="entry name" value="Ald_DH/histidinol_DH"/>
</dbReference>
<name>A0A0N9X5C7_PSEFL</name>
<dbReference type="OrthoDB" id="9812625at2"/>
<reference evidence="5" key="1">
    <citation type="submission" date="2015-09" db="EMBL/GenBank/DDBJ databases">
        <title>Whole genome sequence of Pseudomonas fluorescens FW300-N2C3.</title>
        <authorList>
            <person name="Ray J."/>
            <person name="Melnyk R."/>
            <person name="Deutschbauer A."/>
        </authorList>
    </citation>
    <scope>NUCLEOTIDE SEQUENCE [LARGE SCALE GENOMIC DNA]</scope>
    <source>
        <strain evidence="5">FW300-N2C3</strain>
    </source>
</reference>
<dbReference type="GO" id="GO:0016620">
    <property type="term" value="F:oxidoreductase activity, acting on the aldehyde or oxo group of donors, NAD or NADP as acceptor"/>
    <property type="evidence" value="ECO:0007669"/>
    <property type="project" value="InterPro"/>
</dbReference>
<dbReference type="PANTHER" id="PTHR42804">
    <property type="entry name" value="ALDEHYDE DEHYDROGENASE"/>
    <property type="match status" value="1"/>
</dbReference>
<evidence type="ECO:0000256" key="1">
    <source>
        <dbReference type="ARBA" id="ARBA00009986"/>
    </source>
</evidence>
<dbReference type="Gene3D" id="3.40.605.10">
    <property type="entry name" value="Aldehyde Dehydrogenase, Chain A, domain 1"/>
    <property type="match status" value="1"/>
</dbReference>
<sequence>MTTQSSNSYSVDPQTAQLFYINGGWSAPVSPASLPVVNPATEEVVAQVASGSAEDVDRAVAAARAAFAGWSATSTASRAQVLGKLHELILERKEDFAQAISLEMGAAIGSARAMQVPLAAEHVRVARDLLSTYRFQTVENGTAIQREPIGVCGLITPWNWPLYQITAKVAAALAAGCTVVLKPSELSPLSALLFAQVVHDAGVPPGVFNLVNGSGHVVGAAMAAHPDIDMISITGSNRAGALVAQAAAATAKRVGQELGGKSPNILLPDADFAKAVPLGVMTALRNVGQSCSAPTRMIVPKDRLAEVEALAAATANGIIVGDPQSPETVLGPIANEAQFNRVQAMIETGLHEGAKLLCGGLGRVPGFEKGFYTRPTVFSEVDNAMRIAQEEIFGPVLCIIAYETIDEAVAIANDTVYGLGAHVQSQDLELARAVASRIRAGQVLLNYPAWNPMAPFGGYKRSGNGREYGVFGLEEYLETKAIVGFGESPEGALRT</sequence>
<dbReference type="RefSeq" id="WP_060742369.1">
    <property type="nucleotide sequence ID" value="NZ_CP012831.1"/>
</dbReference>
<protein>
    <submittedName>
        <fullName evidence="4">Aldehyde dehydrogenase</fullName>
    </submittedName>
</protein>
<dbReference type="AlphaFoldDB" id="A0A0N9X5C7"/>
<gene>
    <name evidence="4" type="ORF">AO356_26800</name>
</gene>
<feature type="domain" description="Aldehyde dehydrogenase" evidence="3">
    <location>
        <begin position="30"/>
        <end position="482"/>
    </location>
</feature>
<evidence type="ECO:0000259" key="3">
    <source>
        <dbReference type="Pfam" id="PF00171"/>
    </source>
</evidence>
<dbReference type="Gene3D" id="3.40.309.10">
    <property type="entry name" value="Aldehyde Dehydrogenase, Chain A, domain 2"/>
    <property type="match status" value="1"/>
</dbReference>
<dbReference type="Pfam" id="PF00171">
    <property type="entry name" value="Aldedh"/>
    <property type="match status" value="1"/>
</dbReference>
<evidence type="ECO:0000256" key="2">
    <source>
        <dbReference type="ARBA" id="ARBA00023002"/>
    </source>
</evidence>
<dbReference type="EMBL" id="CP012831">
    <property type="protein sequence ID" value="ALI10269.1"/>
    <property type="molecule type" value="Genomic_DNA"/>
</dbReference>
<comment type="similarity">
    <text evidence="1">Belongs to the aldehyde dehydrogenase family.</text>
</comment>
<dbReference type="InterPro" id="IPR016163">
    <property type="entry name" value="Ald_DH_C"/>
</dbReference>
<proteinExistence type="inferred from homology"/>
<evidence type="ECO:0000313" key="5">
    <source>
        <dbReference type="Proteomes" id="UP000059425"/>
    </source>
</evidence>
<dbReference type="Proteomes" id="UP000059425">
    <property type="component" value="Chromosome"/>
</dbReference>
<accession>A0A0N9X5C7</accession>
<dbReference type="SUPFAM" id="SSF53720">
    <property type="entry name" value="ALDH-like"/>
    <property type="match status" value="1"/>
</dbReference>
<dbReference type="FunFam" id="3.40.605.10:FF:000007">
    <property type="entry name" value="NAD/NADP-dependent betaine aldehyde dehydrogenase"/>
    <property type="match status" value="1"/>
</dbReference>
<dbReference type="PANTHER" id="PTHR42804:SF1">
    <property type="entry name" value="ALDEHYDE DEHYDROGENASE-RELATED"/>
    <property type="match status" value="1"/>
</dbReference>
<reference evidence="4 5" key="2">
    <citation type="journal article" date="2018" name="Nature">
        <title>Mutant phenotypes for thousands of bacterial genes of unknown function.</title>
        <authorList>
            <person name="Price M.N."/>
            <person name="Wetmore K.M."/>
            <person name="Waters R.J."/>
            <person name="Callaghan M."/>
            <person name="Ray J."/>
            <person name="Liu H."/>
            <person name="Kuehl J.V."/>
            <person name="Melnyk R.A."/>
            <person name="Lamson J.S."/>
            <person name="Suh Y."/>
            <person name="Carlson H.K."/>
            <person name="Esquivel Z."/>
            <person name="Sadeeshkumar H."/>
            <person name="Chakraborty R."/>
            <person name="Zane G.M."/>
            <person name="Rubin B.E."/>
            <person name="Wall J.D."/>
            <person name="Visel A."/>
            <person name="Bristow J."/>
            <person name="Blow M.J."/>
            <person name="Arkin A.P."/>
            <person name="Deutschbauer A.M."/>
        </authorList>
    </citation>
    <scope>NUCLEOTIDE SEQUENCE [LARGE SCALE GENOMIC DNA]</scope>
    <source>
        <strain evidence="4 5">FW300-N2C3</strain>
    </source>
</reference>
<keyword evidence="2" id="KW-0560">Oxidoreductase</keyword>
<evidence type="ECO:0000313" key="4">
    <source>
        <dbReference type="EMBL" id="ALI10269.1"/>
    </source>
</evidence>
<dbReference type="InterPro" id="IPR016162">
    <property type="entry name" value="Ald_DH_N"/>
</dbReference>
<organism evidence="4 5">
    <name type="scientific">Pseudomonas fluorescens</name>
    <dbReference type="NCBI Taxonomy" id="294"/>
    <lineage>
        <taxon>Bacteria</taxon>
        <taxon>Pseudomonadati</taxon>
        <taxon>Pseudomonadota</taxon>
        <taxon>Gammaproteobacteria</taxon>
        <taxon>Pseudomonadales</taxon>
        <taxon>Pseudomonadaceae</taxon>
        <taxon>Pseudomonas</taxon>
    </lineage>
</organism>